<gene>
    <name evidence="2" type="ORF">SARC_06352</name>
</gene>
<feature type="region of interest" description="Disordered" evidence="1">
    <location>
        <begin position="165"/>
        <end position="228"/>
    </location>
</feature>
<accession>A0A0L0FWW0</accession>
<sequence>MWERKKRYMYVQVPIFASTSEGLYKKTCTAYIQFKGKTATREIRIPEDHSQPVQCIYVKDVNCAIQLTKKTAKDLEKYPEAVIDSEIFLRLWRLHRGKENDYGIQLYNNGTSAMRGDAVKLRQTMSHSIRMDTTPEGSIADINGKPARTISLQLLTYGRNRLGVRGSSSADISSQSGGSSLMSSCTSSTTGTLDSSTNMSQNHMTINTPERSGTPLLGQQISRQSQQSQLYADEHEQYVFNLLQSIKKPHTIEKQSGLDFRDTIPPPSRLPPSISGLLKSK</sequence>
<dbReference type="Proteomes" id="UP000054560">
    <property type="component" value="Unassembled WGS sequence"/>
</dbReference>
<dbReference type="AlphaFoldDB" id="A0A0L0FWW0"/>
<name>A0A0L0FWW0_9EUKA</name>
<dbReference type="EMBL" id="KQ242046">
    <property type="protein sequence ID" value="KNC81317.1"/>
    <property type="molecule type" value="Genomic_DNA"/>
</dbReference>
<evidence type="ECO:0000313" key="3">
    <source>
        <dbReference type="Proteomes" id="UP000054560"/>
    </source>
</evidence>
<organism evidence="2 3">
    <name type="scientific">Sphaeroforma arctica JP610</name>
    <dbReference type="NCBI Taxonomy" id="667725"/>
    <lineage>
        <taxon>Eukaryota</taxon>
        <taxon>Ichthyosporea</taxon>
        <taxon>Ichthyophonida</taxon>
        <taxon>Sphaeroforma</taxon>
    </lineage>
</organism>
<proteinExistence type="predicted"/>
<feature type="compositionally biased region" description="Low complexity" evidence="1">
    <location>
        <begin position="219"/>
        <end position="228"/>
    </location>
</feature>
<feature type="compositionally biased region" description="Polar residues" evidence="1">
    <location>
        <begin position="198"/>
        <end position="211"/>
    </location>
</feature>
<protein>
    <submittedName>
        <fullName evidence="2">Uncharacterized protein</fullName>
    </submittedName>
</protein>
<feature type="region of interest" description="Disordered" evidence="1">
    <location>
        <begin position="253"/>
        <end position="281"/>
    </location>
</feature>
<feature type="compositionally biased region" description="Low complexity" evidence="1">
    <location>
        <begin position="166"/>
        <end position="197"/>
    </location>
</feature>
<reference evidence="2 3" key="1">
    <citation type="submission" date="2011-02" db="EMBL/GenBank/DDBJ databases">
        <title>The Genome Sequence of Sphaeroforma arctica JP610.</title>
        <authorList>
            <consortium name="The Broad Institute Genome Sequencing Platform"/>
            <person name="Russ C."/>
            <person name="Cuomo C."/>
            <person name="Young S.K."/>
            <person name="Zeng Q."/>
            <person name="Gargeya S."/>
            <person name="Alvarado L."/>
            <person name="Berlin A."/>
            <person name="Chapman S.B."/>
            <person name="Chen Z."/>
            <person name="Freedman E."/>
            <person name="Gellesch M."/>
            <person name="Goldberg J."/>
            <person name="Griggs A."/>
            <person name="Gujja S."/>
            <person name="Heilman E."/>
            <person name="Heiman D."/>
            <person name="Howarth C."/>
            <person name="Mehta T."/>
            <person name="Neiman D."/>
            <person name="Pearson M."/>
            <person name="Roberts A."/>
            <person name="Saif S."/>
            <person name="Shea T."/>
            <person name="Shenoy N."/>
            <person name="Sisk P."/>
            <person name="Stolte C."/>
            <person name="Sykes S."/>
            <person name="White J."/>
            <person name="Yandava C."/>
            <person name="Burger G."/>
            <person name="Gray M.W."/>
            <person name="Holland P.W.H."/>
            <person name="King N."/>
            <person name="Lang F.B.F."/>
            <person name="Roger A.J."/>
            <person name="Ruiz-Trillo I."/>
            <person name="Haas B."/>
            <person name="Nusbaum C."/>
            <person name="Birren B."/>
        </authorList>
    </citation>
    <scope>NUCLEOTIDE SEQUENCE [LARGE SCALE GENOMIC DNA]</scope>
    <source>
        <strain evidence="2 3">JP610</strain>
    </source>
</reference>
<evidence type="ECO:0000256" key="1">
    <source>
        <dbReference type="SAM" id="MobiDB-lite"/>
    </source>
</evidence>
<evidence type="ECO:0000313" key="2">
    <source>
        <dbReference type="EMBL" id="KNC81317.1"/>
    </source>
</evidence>
<dbReference type="RefSeq" id="XP_014155219.1">
    <property type="nucleotide sequence ID" value="XM_014299744.1"/>
</dbReference>
<keyword evidence="3" id="KW-1185">Reference proteome</keyword>
<dbReference type="GeneID" id="25906856"/>
<feature type="compositionally biased region" description="Low complexity" evidence="1">
    <location>
        <begin position="271"/>
        <end position="281"/>
    </location>
</feature>